<evidence type="ECO:0000313" key="9">
    <source>
        <dbReference type="EMBL" id="MCL2913749.1"/>
    </source>
</evidence>
<feature type="domain" description="Peptidase M48" evidence="8">
    <location>
        <begin position="61"/>
        <end position="246"/>
    </location>
</feature>
<gene>
    <name evidence="9" type="ORF">L2725_08085</name>
</gene>
<keyword evidence="4 6" id="KW-0862">Zinc</keyword>
<dbReference type="InterPro" id="IPR001915">
    <property type="entry name" value="Peptidase_M48"/>
</dbReference>
<dbReference type="Gene3D" id="3.30.2010.10">
    <property type="entry name" value="Metalloproteases ('zincins'), catalytic domain"/>
    <property type="match status" value="1"/>
</dbReference>
<evidence type="ECO:0000256" key="7">
    <source>
        <dbReference type="SAM" id="SignalP"/>
    </source>
</evidence>
<keyword evidence="5 6" id="KW-0482">Metalloprotease</keyword>
<organism evidence="9 10">
    <name type="scientific">Shewanella corallii</name>
    <dbReference type="NCBI Taxonomy" id="560080"/>
    <lineage>
        <taxon>Bacteria</taxon>
        <taxon>Pseudomonadati</taxon>
        <taxon>Pseudomonadota</taxon>
        <taxon>Gammaproteobacteria</taxon>
        <taxon>Alteromonadales</taxon>
        <taxon>Shewanellaceae</taxon>
        <taxon>Shewanella</taxon>
    </lineage>
</organism>
<comment type="similarity">
    <text evidence="6">Belongs to the peptidase M48 family.</text>
</comment>
<keyword evidence="2" id="KW-0479">Metal-binding</keyword>
<dbReference type="InterPro" id="IPR051156">
    <property type="entry name" value="Mito/Outer_Membr_Metalloprot"/>
</dbReference>
<evidence type="ECO:0000256" key="1">
    <source>
        <dbReference type="ARBA" id="ARBA00022670"/>
    </source>
</evidence>
<evidence type="ECO:0000256" key="2">
    <source>
        <dbReference type="ARBA" id="ARBA00022723"/>
    </source>
</evidence>
<sequence length="269" mass="29373">MKKFIPAFVLSLAATLLSGCDTHTSPTGRSQTLLFSESDMAQMGEASFAQMKQSLPINRNPQLNAYVNCITQRIVKQAGDTRHKHWEVVLFDSPQVNAFALPGGFIGVYTGMLNLAHTPDELAAVIGHEVAHVLSSHGNEQASRSEMKNFGLKAVDFALDMGEVEHRDMVMAALGLGAEVGITLPFSRDQETEADVVGLVLMAKAGFDPRAAVSLWQNMARAPGSQPMEILSTHPSHGSRIEELNEQIPHVMPAYQQAREDGIRECRPR</sequence>
<evidence type="ECO:0000256" key="4">
    <source>
        <dbReference type="ARBA" id="ARBA00022833"/>
    </source>
</evidence>
<feature type="chain" id="PRO_5045484057" evidence="7">
    <location>
        <begin position="19"/>
        <end position="269"/>
    </location>
</feature>
<accession>A0ABT0N5M3</accession>
<dbReference type="Pfam" id="PF01435">
    <property type="entry name" value="Peptidase_M48"/>
    <property type="match status" value="1"/>
</dbReference>
<dbReference type="PANTHER" id="PTHR22726:SF24">
    <property type="entry name" value="M48 FAMILY METALLOPEPTIDASE"/>
    <property type="match status" value="1"/>
</dbReference>
<keyword evidence="10" id="KW-1185">Reference proteome</keyword>
<keyword evidence="7" id="KW-0732">Signal</keyword>
<protein>
    <submittedName>
        <fullName evidence="9">M48 family metallopeptidase</fullName>
    </submittedName>
</protein>
<evidence type="ECO:0000256" key="5">
    <source>
        <dbReference type="ARBA" id="ARBA00023049"/>
    </source>
</evidence>
<dbReference type="PROSITE" id="PS51257">
    <property type="entry name" value="PROKAR_LIPOPROTEIN"/>
    <property type="match status" value="1"/>
</dbReference>
<dbReference type="RefSeq" id="WP_249248462.1">
    <property type="nucleotide sequence ID" value="NZ_JAKIKT010000002.1"/>
</dbReference>
<proteinExistence type="inferred from homology"/>
<evidence type="ECO:0000256" key="3">
    <source>
        <dbReference type="ARBA" id="ARBA00022801"/>
    </source>
</evidence>
<reference evidence="9 10" key="1">
    <citation type="submission" date="2022-01" db="EMBL/GenBank/DDBJ databases">
        <title>Whole genome-based taxonomy of the Shewanellaceae.</title>
        <authorList>
            <person name="Martin-Rodriguez A.J."/>
        </authorList>
    </citation>
    <scope>NUCLEOTIDE SEQUENCE [LARGE SCALE GENOMIC DNA]</scope>
    <source>
        <strain evidence="9 10">DSM 21332</strain>
    </source>
</reference>
<evidence type="ECO:0000256" key="6">
    <source>
        <dbReference type="RuleBase" id="RU003983"/>
    </source>
</evidence>
<evidence type="ECO:0000259" key="8">
    <source>
        <dbReference type="Pfam" id="PF01435"/>
    </source>
</evidence>
<evidence type="ECO:0000313" key="10">
    <source>
        <dbReference type="Proteomes" id="UP001202831"/>
    </source>
</evidence>
<feature type="signal peptide" evidence="7">
    <location>
        <begin position="1"/>
        <end position="18"/>
    </location>
</feature>
<keyword evidence="3 6" id="KW-0378">Hydrolase</keyword>
<comment type="caution">
    <text evidence="9">The sequence shown here is derived from an EMBL/GenBank/DDBJ whole genome shotgun (WGS) entry which is preliminary data.</text>
</comment>
<dbReference type="PANTHER" id="PTHR22726">
    <property type="entry name" value="METALLOENDOPEPTIDASE OMA1"/>
    <property type="match status" value="1"/>
</dbReference>
<dbReference type="Proteomes" id="UP001202831">
    <property type="component" value="Unassembled WGS sequence"/>
</dbReference>
<keyword evidence="1 6" id="KW-0645">Protease</keyword>
<name>A0ABT0N5M3_9GAMM</name>
<dbReference type="CDD" id="cd07331">
    <property type="entry name" value="M48C_Oma1_like"/>
    <property type="match status" value="1"/>
</dbReference>
<dbReference type="EMBL" id="JAKIKT010000002">
    <property type="protein sequence ID" value="MCL2913749.1"/>
    <property type="molecule type" value="Genomic_DNA"/>
</dbReference>
<comment type="cofactor">
    <cofactor evidence="6">
        <name>Zn(2+)</name>
        <dbReference type="ChEBI" id="CHEBI:29105"/>
    </cofactor>
    <text evidence="6">Binds 1 zinc ion per subunit.</text>
</comment>